<dbReference type="EMBL" id="BMAT01010882">
    <property type="protein sequence ID" value="GFR62392.1"/>
    <property type="molecule type" value="Genomic_DNA"/>
</dbReference>
<sequence length="148" mass="16897">MAFRSVSVTIAQRRQEVAMSSPDHQGDMICQHERSPRSPLRKHFHLDSQRITYRLLNISYRPPSLARPFSAFTTSCCSSCYDSRKWPKYIRSAAEGPLVLNFLRTPGFWEESRERTLGHGCLLRTRRKGGGGSARGALEEREKVGKQD</sequence>
<feature type="region of interest" description="Disordered" evidence="1">
    <location>
        <begin position="127"/>
        <end position="148"/>
    </location>
</feature>
<organism evidence="2 3">
    <name type="scientific">Elysia marginata</name>
    <dbReference type="NCBI Taxonomy" id="1093978"/>
    <lineage>
        <taxon>Eukaryota</taxon>
        <taxon>Metazoa</taxon>
        <taxon>Spiralia</taxon>
        <taxon>Lophotrochozoa</taxon>
        <taxon>Mollusca</taxon>
        <taxon>Gastropoda</taxon>
        <taxon>Heterobranchia</taxon>
        <taxon>Euthyneura</taxon>
        <taxon>Panpulmonata</taxon>
        <taxon>Sacoglossa</taxon>
        <taxon>Placobranchoidea</taxon>
        <taxon>Plakobranchidae</taxon>
        <taxon>Elysia</taxon>
    </lineage>
</organism>
<dbReference type="Proteomes" id="UP000762676">
    <property type="component" value="Unassembled WGS sequence"/>
</dbReference>
<evidence type="ECO:0000313" key="3">
    <source>
        <dbReference type="Proteomes" id="UP000762676"/>
    </source>
</evidence>
<evidence type="ECO:0000256" key="1">
    <source>
        <dbReference type="SAM" id="MobiDB-lite"/>
    </source>
</evidence>
<reference evidence="2 3" key="1">
    <citation type="journal article" date="2021" name="Elife">
        <title>Chloroplast acquisition without the gene transfer in kleptoplastic sea slugs, Plakobranchus ocellatus.</title>
        <authorList>
            <person name="Maeda T."/>
            <person name="Takahashi S."/>
            <person name="Yoshida T."/>
            <person name="Shimamura S."/>
            <person name="Takaki Y."/>
            <person name="Nagai Y."/>
            <person name="Toyoda A."/>
            <person name="Suzuki Y."/>
            <person name="Arimoto A."/>
            <person name="Ishii H."/>
            <person name="Satoh N."/>
            <person name="Nishiyama T."/>
            <person name="Hasebe M."/>
            <person name="Maruyama T."/>
            <person name="Minagawa J."/>
            <person name="Obokata J."/>
            <person name="Shigenobu S."/>
        </authorList>
    </citation>
    <scope>NUCLEOTIDE SEQUENCE [LARGE SCALE GENOMIC DNA]</scope>
</reference>
<keyword evidence="3" id="KW-1185">Reference proteome</keyword>
<proteinExistence type="predicted"/>
<name>A0AAV4EMP5_9GAST</name>
<gene>
    <name evidence="2" type="ORF">ElyMa_005454600</name>
</gene>
<accession>A0AAV4EMP5</accession>
<feature type="compositionally biased region" description="Basic and acidic residues" evidence="1">
    <location>
        <begin position="137"/>
        <end position="148"/>
    </location>
</feature>
<evidence type="ECO:0000313" key="2">
    <source>
        <dbReference type="EMBL" id="GFR62392.1"/>
    </source>
</evidence>
<protein>
    <submittedName>
        <fullName evidence="2">Uncharacterized protein</fullName>
    </submittedName>
</protein>
<dbReference type="AlphaFoldDB" id="A0AAV4EMP5"/>
<comment type="caution">
    <text evidence="2">The sequence shown here is derived from an EMBL/GenBank/DDBJ whole genome shotgun (WGS) entry which is preliminary data.</text>
</comment>